<reference evidence="8 9" key="1">
    <citation type="submission" date="2020-08" db="EMBL/GenBank/DDBJ databases">
        <title>Sequencing the genomes of 1000 actinobacteria strains.</title>
        <authorList>
            <person name="Klenk H.-P."/>
        </authorList>
    </citation>
    <scope>NUCLEOTIDE SEQUENCE [LARGE SCALE GENOMIC DNA]</scope>
    <source>
        <strain evidence="8 9">DSM 45886</strain>
    </source>
</reference>
<keyword evidence="4 7" id="KW-1133">Transmembrane helix</keyword>
<evidence type="ECO:0000256" key="3">
    <source>
        <dbReference type="ARBA" id="ARBA00022692"/>
    </source>
</evidence>
<organism evidence="8 9">
    <name type="scientific">Micromonospora polyrhachis</name>
    <dbReference type="NCBI Taxonomy" id="1282883"/>
    <lineage>
        <taxon>Bacteria</taxon>
        <taxon>Bacillati</taxon>
        <taxon>Actinomycetota</taxon>
        <taxon>Actinomycetes</taxon>
        <taxon>Micromonosporales</taxon>
        <taxon>Micromonosporaceae</taxon>
        <taxon>Micromonospora</taxon>
    </lineage>
</organism>
<keyword evidence="5 7" id="KW-0472">Membrane</keyword>
<keyword evidence="2" id="KW-1003">Cell membrane</keyword>
<feature type="transmembrane region" description="Helical" evidence="7">
    <location>
        <begin position="371"/>
        <end position="393"/>
    </location>
</feature>
<comment type="subcellular location">
    <subcellularLocation>
        <location evidence="1">Cell membrane</location>
        <topology evidence="1">Multi-pass membrane protein</topology>
    </subcellularLocation>
</comment>
<evidence type="ECO:0000256" key="5">
    <source>
        <dbReference type="ARBA" id="ARBA00023136"/>
    </source>
</evidence>
<protein>
    <submittedName>
        <fullName evidence="8">MFS family permease</fullName>
    </submittedName>
</protein>
<dbReference type="Pfam" id="PF07690">
    <property type="entry name" value="MFS_1"/>
    <property type="match status" value="1"/>
</dbReference>
<evidence type="ECO:0000256" key="7">
    <source>
        <dbReference type="SAM" id="Phobius"/>
    </source>
</evidence>
<feature type="transmembrane region" description="Helical" evidence="7">
    <location>
        <begin position="223"/>
        <end position="242"/>
    </location>
</feature>
<feature type="transmembrane region" description="Helical" evidence="7">
    <location>
        <begin position="21"/>
        <end position="43"/>
    </location>
</feature>
<feature type="transmembrane region" description="Helical" evidence="7">
    <location>
        <begin position="91"/>
        <end position="112"/>
    </location>
</feature>
<name>A0A7W7WMK6_9ACTN</name>
<dbReference type="InterPro" id="IPR011701">
    <property type="entry name" value="MFS"/>
</dbReference>
<proteinExistence type="predicted"/>
<dbReference type="Gene3D" id="1.20.1250.20">
    <property type="entry name" value="MFS general substrate transporter like domains"/>
    <property type="match status" value="1"/>
</dbReference>
<evidence type="ECO:0000256" key="2">
    <source>
        <dbReference type="ARBA" id="ARBA00022475"/>
    </source>
</evidence>
<evidence type="ECO:0000256" key="1">
    <source>
        <dbReference type="ARBA" id="ARBA00004651"/>
    </source>
</evidence>
<feature type="transmembrane region" description="Helical" evidence="7">
    <location>
        <begin position="286"/>
        <end position="304"/>
    </location>
</feature>
<feature type="transmembrane region" description="Helical" evidence="7">
    <location>
        <begin position="173"/>
        <end position="191"/>
    </location>
</feature>
<dbReference type="RefSeq" id="WP_221448898.1">
    <property type="nucleotide sequence ID" value="NZ_JACHJW010000001.1"/>
</dbReference>
<gene>
    <name evidence="8" type="ORF">FHR38_000648</name>
</gene>
<comment type="caution">
    <text evidence="8">The sequence shown here is derived from an EMBL/GenBank/DDBJ whole genome shotgun (WGS) entry which is preliminary data.</text>
</comment>
<evidence type="ECO:0000313" key="8">
    <source>
        <dbReference type="EMBL" id="MBB4956915.1"/>
    </source>
</evidence>
<feature type="transmembrane region" description="Helical" evidence="7">
    <location>
        <begin position="343"/>
        <end position="365"/>
    </location>
</feature>
<feature type="transmembrane region" description="Helical" evidence="7">
    <location>
        <begin position="310"/>
        <end position="331"/>
    </location>
</feature>
<feature type="compositionally biased region" description="Low complexity" evidence="6">
    <location>
        <begin position="409"/>
        <end position="424"/>
    </location>
</feature>
<dbReference type="GO" id="GO:0005886">
    <property type="term" value="C:plasma membrane"/>
    <property type="evidence" value="ECO:0007669"/>
    <property type="project" value="UniProtKB-SubCell"/>
</dbReference>
<sequence length="430" mass="44060">MAERAATYAEVFAVREYRYLLAAYVLSLVGDQLTAVTVAFLVYTTTGSAALAAAAFASSYLAWLTGGPLLSGFADRLPRRRVLIGCDLARAALIPLAALPGLPAPALVALLFGVNLLRPPFVAARAALLPDVLDGDRYPVANGLDNTIAQVVQVVGFGVGGSLVALLSMTGALLIDAGTFLVSALLILIGVRPRPASGRAGGAVPGGIAIGLRVIFTDRRLRAYVVVLWVASAFTYAAEGLMSPLAVQYGGGPGLVGLLLAAAPLGMAVGGVAITRLCPPPVRPRLVLPLAALSGAVLVAVWSAPPLWAVLGLLLLAGASSSFAVPLNALFGRAVPAEYRARAFGIAITGLSGFQGLAMLLAGLAAERWRATTVIGTAGLLGAIAVLASVPLWPRRTRPAVVFEPAPEQPRTTSTSPEPSVTESSRARLG</sequence>
<dbReference type="PANTHER" id="PTHR23513:SF11">
    <property type="entry name" value="STAPHYLOFERRIN A TRANSPORTER"/>
    <property type="match status" value="1"/>
</dbReference>
<dbReference type="AlphaFoldDB" id="A0A7W7WMK6"/>
<evidence type="ECO:0000313" key="9">
    <source>
        <dbReference type="Proteomes" id="UP000578819"/>
    </source>
</evidence>
<dbReference type="GO" id="GO:0022857">
    <property type="term" value="F:transmembrane transporter activity"/>
    <property type="evidence" value="ECO:0007669"/>
    <property type="project" value="InterPro"/>
</dbReference>
<feature type="transmembrane region" description="Helical" evidence="7">
    <location>
        <begin position="254"/>
        <end position="274"/>
    </location>
</feature>
<dbReference type="InterPro" id="IPR036259">
    <property type="entry name" value="MFS_trans_sf"/>
</dbReference>
<feature type="region of interest" description="Disordered" evidence="6">
    <location>
        <begin position="403"/>
        <end position="430"/>
    </location>
</feature>
<dbReference type="EMBL" id="JACHJW010000001">
    <property type="protein sequence ID" value="MBB4956915.1"/>
    <property type="molecule type" value="Genomic_DNA"/>
</dbReference>
<keyword evidence="3 7" id="KW-0812">Transmembrane</keyword>
<feature type="transmembrane region" description="Helical" evidence="7">
    <location>
        <begin position="49"/>
        <end position="70"/>
    </location>
</feature>
<dbReference type="PANTHER" id="PTHR23513">
    <property type="entry name" value="INTEGRAL MEMBRANE EFFLUX PROTEIN-RELATED"/>
    <property type="match status" value="1"/>
</dbReference>
<accession>A0A7W7WMK6</accession>
<dbReference type="SUPFAM" id="SSF103473">
    <property type="entry name" value="MFS general substrate transporter"/>
    <property type="match status" value="1"/>
</dbReference>
<evidence type="ECO:0000256" key="6">
    <source>
        <dbReference type="SAM" id="MobiDB-lite"/>
    </source>
</evidence>
<dbReference type="Proteomes" id="UP000578819">
    <property type="component" value="Unassembled WGS sequence"/>
</dbReference>
<dbReference type="CDD" id="cd06173">
    <property type="entry name" value="MFS_MefA_like"/>
    <property type="match status" value="1"/>
</dbReference>
<evidence type="ECO:0000256" key="4">
    <source>
        <dbReference type="ARBA" id="ARBA00022989"/>
    </source>
</evidence>
<keyword evidence="9" id="KW-1185">Reference proteome</keyword>